<dbReference type="AlphaFoldDB" id="A0A401G869"/>
<dbReference type="GeneID" id="38775255"/>
<dbReference type="RefSeq" id="XP_027609251.1">
    <property type="nucleotide sequence ID" value="XM_027753450.1"/>
</dbReference>
<dbReference type="InterPro" id="IPR012337">
    <property type="entry name" value="RNaseH-like_sf"/>
</dbReference>
<organism evidence="1 2">
    <name type="scientific">Sparassis crispa</name>
    <dbReference type="NCBI Taxonomy" id="139825"/>
    <lineage>
        <taxon>Eukaryota</taxon>
        <taxon>Fungi</taxon>
        <taxon>Dikarya</taxon>
        <taxon>Basidiomycota</taxon>
        <taxon>Agaricomycotina</taxon>
        <taxon>Agaricomycetes</taxon>
        <taxon>Polyporales</taxon>
        <taxon>Sparassidaceae</taxon>
        <taxon>Sparassis</taxon>
    </lineage>
</organism>
<sequence>MINIAVLATNGVNILNHKRTCKEIIETFKRQLTELWDKLNSDAVDGKINLICDVWQASNTDSYFAVMRSWVEETKAGVWSIQTALLGFTQLNNAHNGKRLGQALYKIALRVGITHKVLFDPKRHCICCLTHVINLATQAAISAYSNSKHYDPEQLDNDLMAQHGAEHDEVGLVQSICVKYVDAFVRKMARKEKDRAKRQKLDDLQLSTDKWDCVHLFLNLLTHADNAQQAFLSDSGPALHLALPALEALHKAWSNRVEQEKYTPFAKALKAGIAKIITSGYPSDLALSFNIIYIV</sequence>
<dbReference type="InParanoid" id="A0A401G869"/>
<comment type="caution">
    <text evidence="1">The sequence shown here is derived from an EMBL/GenBank/DDBJ whole genome shotgun (WGS) entry which is preliminary data.</text>
</comment>
<dbReference type="OrthoDB" id="2802474at2759"/>
<dbReference type="Proteomes" id="UP000287166">
    <property type="component" value="Unassembled WGS sequence"/>
</dbReference>
<reference evidence="1 2" key="1">
    <citation type="journal article" date="2018" name="Sci. Rep.">
        <title>Genome sequence of the cauliflower mushroom Sparassis crispa (Hanabiratake) and its association with beneficial usage.</title>
        <authorList>
            <person name="Kiyama R."/>
            <person name="Furutani Y."/>
            <person name="Kawaguchi K."/>
            <person name="Nakanishi T."/>
        </authorList>
    </citation>
    <scope>NUCLEOTIDE SEQUENCE [LARGE SCALE GENOMIC DNA]</scope>
</reference>
<evidence type="ECO:0000313" key="1">
    <source>
        <dbReference type="EMBL" id="GBE78338.1"/>
    </source>
</evidence>
<proteinExistence type="predicted"/>
<name>A0A401G869_9APHY</name>
<accession>A0A401G869</accession>
<evidence type="ECO:0000313" key="2">
    <source>
        <dbReference type="Proteomes" id="UP000287166"/>
    </source>
</evidence>
<dbReference type="SUPFAM" id="SSF53098">
    <property type="entry name" value="Ribonuclease H-like"/>
    <property type="match status" value="1"/>
</dbReference>
<evidence type="ECO:0008006" key="3">
    <source>
        <dbReference type="Google" id="ProtNLM"/>
    </source>
</evidence>
<gene>
    <name evidence="1" type="ORF">SCP_0112230</name>
</gene>
<protein>
    <recommendedName>
        <fullName evidence="3">AC transposase</fullName>
    </recommendedName>
</protein>
<keyword evidence="2" id="KW-1185">Reference proteome</keyword>
<dbReference type="EMBL" id="BFAD01000001">
    <property type="protein sequence ID" value="GBE78338.1"/>
    <property type="molecule type" value="Genomic_DNA"/>
</dbReference>